<dbReference type="InterPro" id="IPR011006">
    <property type="entry name" value="CheY-like_superfamily"/>
</dbReference>
<feature type="modified residue" description="4-aspartylphosphate" evidence="2">
    <location>
        <position position="52"/>
    </location>
</feature>
<dbReference type="PANTHER" id="PTHR44591">
    <property type="entry name" value="STRESS RESPONSE REGULATOR PROTEIN 1"/>
    <property type="match status" value="1"/>
</dbReference>
<protein>
    <recommendedName>
        <fullName evidence="3">Response regulatory domain-containing protein</fullName>
    </recommendedName>
</protein>
<evidence type="ECO:0000313" key="5">
    <source>
        <dbReference type="Proteomes" id="UP000616499"/>
    </source>
</evidence>
<evidence type="ECO:0000259" key="3">
    <source>
        <dbReference type="PROSITE" id="PS50110"/>
    </source>
</evidence>
<evidence type="ECO:0000256" key="2">
    <source>
        <dbReference type="PROSITE-ProRule" id="PRU00169"/>
    </source>
</evidence>
<comment type="caution">
    <text evidence="4">The sequence shown here is derived from an EMBL/GenBank/DDBJ whole genome shotgun (WGS) entry which is preliminary data.</text>
</comment>
<dbReference type="SUPFAM" id="SSF52172">
    <property type="entry name" value="CheY-like"/>
    <property type="match status" value="1"/>
</dbReference>
<keyword evidence="5" id="KW-1185">Reference proteome</keyword>
<feature type="domain" description="Response regulatory" evidence="3">
    <location>
        <begin position="3"/>
        <end position="117"/>
    </location>
</feature>
<evidence type="ECO:0000256" key="1">
    <source>
        <dbReference type="ARBA" id="ARBA00022553"/>
    </source>
</evidence>
<dbReference type="Pfam" id="PF00072">
    <property type="entry name" value="Response_reg"/>
    <property type="match status" value="1"/>
</dbReference>
<accession>A0ABQ2GW72</accession>
<reference evidence="5" key="1">
    <citation type="journal article" date="2019" name="Int. J. Syst. Evol. Microbiol.">
        <title>The Global Catalogue of Microorganisms (GCM) 10K type strain sequencing project: providing services to taxonomists for standard genome sequencing and annotation.</title>
        <authorList>
            <consortium name="The Broad Institute Genomics Platform"/>
            <consortium name="The Broad Institute Genome Sequencing Center for Infectious Disease"/>
            <person name="Wu L."/>
            <person name="Ma J."/>
        </authorList>
    </citation>
    <scope>NUCLEOTIDE SEQUENCE [LARGE SCALE GENOMIC DNA]</scope>
    <source>
        <strain evidence="5">JCM 13501</strain>
    </source>
</reference>
<sequence>MTVICIVDDDASVRKSLGNLLKSAGYRPASFESGEAFLESEAAGTAGCLLLDMCLQGMHGLEVQRQLLVAGRTISVICMSAHADDHVKRSAYAAGAISFLDKPFDDLALLERISVALAQYDQARI</sequence>
<name>A0ABQ2GW72_9PSED</name>
<dbReference type="PANTHER" id="PTHR44591:SF25">
    <property type="entry name" value="CHEMOTAXIS TWO-COMPONENT RESPONSE REGULATOR"/>
    <property type="match status" value="1"/>
</dbReference>
<dbReference type="PROSITE" id="PS50110">
    <property type="entry name" value="RESPONSE_REGULATORY"/>
    <property type="match status" value="1"/>
</dbReference>
<proteinExistence type="predicted"/>
<organism evidence="4 5">
    <name type="scientific">Pseudomonas asuensis</name>
    <dbReference type="NCBI Taxonomy" id="1825787"/>
    <lineage>
        <taxon>Bacteria</taxon>
        <taxon>Pseudomonadati</taxon>
        <taxon>Pseudomonadota</taxon>
        <taxon>Gammaproteobacteria</taxon>
        <taxon>Pseudomonadales</taxon>
        <taxon>Pseudomonadaceae</taxon>
        <taxon>Pseudomonas</taxon>
    </lineage>
</organism>
<keyword evidence="1 2" id="KW-0597">Phosphoprotein</keyword>
<dbReference type="Proteomes" id="UP000616499">
    <property type="component" value="Unassembled WGS sequence"/>
</dbReference>
<dbReference type="EMBL" id="BMNW01000006">
    <property type="protein sequence ID" value="GGM16407.1"/>
    <property type="molecule type" value="Genomic_DNA"/>
</dbReference>
<evidence type="ECO:0000313" key="4">
    <source>
        <dbReference type="EMBL" id="GGM16407.1"/>
    </source>
</evidence>
<dbReference type="InterPro" id="IPR050595">
    <property type="entry name" value="Bact_response_regulator"/>
</dbReference>
<dbReference type="SMART" id="SM00448">
    <property type="entry name" value="REC"/>
    <property type="match status" value="1"/>
</dbReference>
<dbReference type="InterPro" id="IPR001789">
    <property type="entry name" value="Sig_transdc_resp-reg_receiver"/>
</dbReference>
<gene>
    <name evidence="4" type="ORF">GCM10009425_29180</name>
</gene>
<dbReference type="Gene3D" id="3.40.50.2300">
    <property type="match status" value="1"/>
</dbReference>